<evidence type="ECO:0000256" key="1">
    <source>
        <dbReference type="SAM" id="Phobius"/>
    </source>
</evidence>
<dbReference type="GO" id="GO:0016020">
    <property type="term" value="C:membrane"/>
    <property type="evidence" value="ECO:0007669"/>
    <property type="project" value="InterPro"/>
</dbReference>
<dbReference type="SUPFAM" id="SSF103481">
    <property type="entry name" value="Multidrug resistance efflux transporter EmrE"/>
    <property type="match status" value="1"/>
</dbReference>
<evidence type="ECO:0000313" key="3">
    <source>
        <dbReference type="EMBL" id="ASJ21412.1"/>
    </source>
</evidence>
<protein>
    <recommendedName>
        <fullName evidence="2">EamA domain-containing protein</fullName>
    </recommendedName>
</protein>
<name>A0AAC9TUF4_9SPIR</name>
<sequence>MDIIFALLSSIFASLTAILIKIGLSNINSNLATAIRTIIILIMSWIIVFYTNSLNSINTIETIKNLNTKTVIFIVLSGIATGLSWIFYFKALQIGNVNKVIVIDKLSIVFTIILAAVFLKEALNIKVIIGMLFIAAGTLIISFQS</sequence>
<feature type="transmembrane region" description="Helical" evidence="1">
    <location>
        <begin position="125"/>
        <end position="143"/>
    </location>
</feature>
<dbReference type="Gene3D" id="1.10.3730.20">
    <property type="match status" value="1"/>
</dbReference>
<keyword evidence="1" id="KW-0812">Transmembrane</keyword>
<dbReference type="RefSeq" id="WP_008730952.1">
    <property type="nucleotide sequence ID" value="NZ_CP019914.1"/>
</dbReference>
<dbReference type="PANTHER" id="PTHR22911:SF137">
    <property type="entry name" value="SOLUTE CARRIER FAMILY 35 MEMBER G2-RELATED"/>
    <property type="match status" value="1"/>
</dbReference>
<dbReference type="InterPro" id="IPR000620">
    <property type="entry name" value="EamA_dom"/>
</dbReference>
<dbReference type="PANTHER" id="PTHR22911">
    <property type="entry name" value="ACYL-MALONYL CONDENSING ENZYME-RELATED"/>
    <property type="match status" value="1"/>
</dbReference>
<evidence type="ECO:0000259" key="2">
    <source>
        <dbReference type="Pfam" id="PF00892"/>
    </source>
</evidence>
<dbReference type="AlphaFoldDB" id="A0AAC9TUF4"/>
<dbReference type="Pfam" id="PF00892">
    <property type="entry name" value="EamA"/>
    <property type="match status" value="1"/>
</dbReference>
<keyword evidence="1" id="KW-0472">Membrane</keyword>
<feature type="transmembrane region" description="Helical" evidence="1">
    <location>
        <begin position="31"/>
        <end position="50"/>
    </location>
</feature>
<keyword evidence="4" id="KW-1185">Reference proteome</keyword>
<dbReference type="EMBL" id="CP019914">
    <property type="protein sequence ID" value="ASJ21412.1"/>
    <property type="molecule type" value="Genomic_DNA"/>
</dbReference>
<feature type="domain" description="EamA" evidence="2">
    <location>
        <begin position="3"/>
        <end position="142"/>
    </location>
</feature>
<evidence type="ECO:0000313" key="4">
    <source>
        <dbReference type="Proteomes" id="UP000264880"/>
    </source>
</evidence>
<reference evidence="3 4" key="1">
    <citation type="submission" date="2017-02" db="EMBL/GenBank/DDBJ databases">
        <title>Complete genome sequence of Brachyspira hampsonii genomovar I strain NSH-16 (ATCC BAA-2463).</title>
        <authorList>
            <person name="Mirajkar N.S."/>
            <person name="Gebhart C.J."/>
        </authorList>
    </citation>
    <scope>NUCLEOTIDE SEQUENCE [LARGE SCALE GENOMIC DNA]</scope>
    <source>
        <strain evidence="3 4">NSH-16</strain>
    </source>
</reference>
<feature type="transmembrane region" description="Helical" evidence="1">
    <location>
        <begin position="100"/>
        <end position="119"/>
    </location>
</feature>
<organism evidence="3 4">
    <name type="scientific">Brachyspira hampsonii</name>
    <dbReference type="NCBI Taxonomy" id="1287055"/>
    <lineage>
        <taxon>Bacteria</taxon>
        <taxon>Pseudomonadati</taxon>
        <taxon>Spirochaetota</taxon>
        <taxon>Spirochaetia</taxon>
        <taxon>Brachyspirales</taxon>
        <taxon>Brachyspiraceae</taxon>
        <taxon>Brachyspira</taxon>
    </lineage>
</organism>
<keyword evidence="1" id="KW-1133">Transmembrane helix</keyword>
<dbReference type="Proteomes" id="UP000264880">
    <property type="component" value="Chromosome"/>
</dbReference>
<dbReference type="InterPro" id="IPR037185">
    <property type="entry name" value="EmrE-like"/>
</dbReference>
<accession>A0AAC9TUF4</accession>
<proteinExistence type="predicted"/>
<gene>
    <name evidence="3" type="ORF">BHAMNSH16_07045</name>
</gene>
<feature type="transmembrane region" description="Helical" evidence="1">
    <location>
        <begin position="6"/>
        <end position="24"/>
    </location>
</feature>
<dbReference type="KEGG" id="bhp:BHAMNSH16_07045"/>
<feature type="transmembrane region" description="Helical" evidence="1">
    <location>
        <begin position="70"/>
        <end position="88"/>
    </location>
</feature>